<reference evidence="1 2" key="1">
    <citation type="submission" date="2022-06" db="EMBL/GenBank/DDBJ databases">
        <title>Isolation of gut microbiota from human fecal samples.</title>
        <authorList>
            <person name="Pamer E.G."/>
            <person name="Barat B."/>
            <person name="Waligurski E."/>
            <person name="Medina S."/>
            <person name="Paddock L."/>
            <person name="Mostad J."/>
        </authorList>
    </citation>
    <scope>NUCLEOTIDE SEQUENCE [LARGE SCALE GENOMIC DNA]</scope>
    <source>
        <strain evidence="1 2">SL.3.17</strain>
    </source>
</reference>
<protein>
    <submittedName>
        <fullName evidence="1">Uncharacterized protein</fullName>
    </submittedName>
</protein>
<dbReference type="EMBL" id="JANFXK010000016">
    <property type="protein sequence ID" value="MCQ4637784.1"/>
    <property type="molecule type" value="Genomic_DNA"/>
</dbReference>
<evidence type="ECO:0000313" key="1">
    <source>
        <dbReference type="EMBL" id="MCQ4637784.1"/>
    </source>
</evidence>
<keyword evidence="2" id="KW-1185">Reference proteome</keyword>
<comment type="caution">
    <text evidence="1">The sequence shown here is derived from an EMBL/GenBank/DDBJ whole genome shotgun (WGS) entry which is preliminary data.</text>
</comment>
<sequence>MVRIQYRLFEDMDWLRTTTTEEFEREIDSFWGFFELKINNKRIGIYHDNEIEEWEMGREIIDMWFITLMDAIKALRCSNIVTMHIIDGIGFLEFRREGESLRIKYGASEEMRETGSAVRQWEVKAEAEDIVFDNEYIGLAEFEEEVRKKCGMFIEEVRSLNEELVYSSCVQGLIAGLETL</sequence>
<dbReference type="Proteomes" id="UP001524502">
    <property type="component" value="Unassembled WGS sequence"/>
</dbReference>
<evidence type="ECO:0000313" key="2">
    <source>
        <dbReference type="Proteomes" id="UP001524502"/>
    </source>
</evidence>
<organism evidence="1 2">
    <name type="scientific">Anaerovorax odorimutans</name>
    <dbReference type="NCBI Taxonomy" id="109327"/>
    <lineage>
        <taxon>Bacteria</taxon>
        <taxon>Bacillati</taxon>
        <taxon>Bacillota</taxon>
        <taxon>Clostridia</taxon>
        <taxon>Peptostreptococcales</taxon>
        <taxon>Anaerovoracaceae</taxon>
        <taxon>Anaerovorax</taxon>
    </lineage>
</organism>
<proteinExistence type="predicted"/>
<gene>
    <name evidence="1" type="ORF">NE619_13700</name>
</gene>
<dbReference type="RefSeq" id="WP_256132966.1">
    <property type="nucleotide sequence ID" value="NZ_JANFXK010000016.1"/>
</dbReference>
<name>A0ABT1RRG0_9FIRM</name>
<accession>A0ABT1RRG0</accession>